<dbReference type="PANTHER" id="PTHR24106">
    <property type="entry name" value="NACHT, LRR AND CARD DOMAINS-CONTAINING"/>
    <property type="match status" value="1"/>
</dbReference>
<evidence type="ECO:0000313" key="4">
    <source>
        <dbReference type="Ensembl" id="ENSOSIP00000004462.1"/>
    </source>
</evidence>
<evidence type="ECO:0000256" key="1">
    <source>
        <dbReference type="ARBA" id="ARBA00022614"/>
    </source>
</evidence>
<sequence>MSITNRSLAAGQLTLTNVQLLLSQKPCLKLHKIFINKAVESPNGHLDLFLRFLLGLSLQTNQDRLKSLLMRTTSSEGTDQETVRYIKKKISENLSAERSINLFHCLNELNDSSLVEEIQQFLSSGALSTDQLSSAQWSALVFILLSSEEDLKEFDLKKYSRHSSSVFFRVHPCFFVSMCVHPCSFVFFRVHVCSSVFMCVFSCSSVFFRVHVCSSVFMCVFS</sequence>
<protein>
    <recommendedName>
        <fullName evidence="3">NACHT LRR and PYD domain-containing protein</fullName>
    </recommendedName>
</protein>
<evidence type="ECO:0000259" key="3">
    <source>
        <dbReference type="Pfam" id="PF17776"/>
    </source>
</evidence>
<dbReference type="AlphaFoldDB" id="A0A8C7WX90"/>
<name>A0A8C7WX90_9TELE</name>
<evidence type="ECO:0000313" key="5">
    <source>
        <dbReference type="Proteomes" id="UP000694383"/>
    </source>
</evidence>
<keyword evidence="5" id="KW-1185">Reference proteome</keyword>
<proteinExistence type="predicted"/>
<feature type="domain" description="NACHT LRR and PYD" evidence="3">
    <location>
        <begin position="29"/>
        <end position="117"/>
    </location>
</feature>
<dbReference type="Proteomes" id="UP000694383">
    <property type="component" value="Unplaced"/>
</dbReference>
<dbReference type="InterPro" id="IPR051261">
    <property type="entry name" value="NLR"/>
</dbReference>
<dbReference type="GeneTree" id="ENSGT01150000286915"/>
<evidence type="ECO:0000256" key="2">
    <source>
        <dbReference type="ARBA" id="ARBA00022737"/>
    </source>
</evidence>
<dbReference type="Pfam" id="PF17776">
    <property type="entry name" value="NLRC4_HD2"/>
    <property type="match status" value="1"/>
</dbReference>
<dbReference type="InterPro" id="IPR041267">
    <property type="entry name" value="NLRP_HD2"/>
</dbReference>
<keyword evidence="2" id="KW-0677">Repeat</keyword>
<reference evidence="4" key="1">
    <citation type="submission" date="2025-08" db="UniProtKB">
        <authorList>
            <consortium name="Ensembl"/>
        </authorList>
    </citation>
    <scope>IDENTIFICATION</scope>
</reference>
<reference evidence="4" key="2">
    <citation type="submission" date="2025-09" db="UniProtKB">
        <authorList>
            <consortium name="Ensembl"/>
        </authorList>
    </citation>
    <scope>IDENTIFICATION</scope>
</reference>
<organism evidence="4 5">
    <name type="scientific">Oryzias sinensis</name>
    <name type="common">Chinese medaka</name>
    <dbReference type="NCBI Taxonomy" id="183150"/>
    <lineage>
        <taxon>Eukaryota</taxon>
        <taxon>Metazoa</taxon>
        <taxon>Chordata</taxon>
        <taxon>Craniata</taxon>
        <taxon>Vertebrata</taxon>
        <taxon>Euteleostomi</taxon>
        <taxon>Actinopterygii</taxon>
        <taxon>Neopterygii</taxon>
        <taxon>Teleostei</taxon>
        <taxon>Neoteleostei</taxon>
        <taxon>Acanthomorphata</taxon>
        <taxon>Ovalentaria</taxon>
        <taxon>Atherinomorphae</taxon>
        <taxon>Beloniformes</taxon>
        <taxon>Adrianichthyidae</taxon>
        <taxon>Oryziinae</taxon>
        <taxon>Oryzias</taxon>
    </lineage>
</organism>
<dbReference type="Ensembl" id="ENSOSIT00000004770.1">
    <property type="protein sequence ID" value="ENSOSIP00000004462.1"/>
    <property type="gene ID" value="ENSOSIG00000003042.1"/>
</dbReference>
<accession>A0A8C7WX90</accession>
<keyword evidence="1" id="KW-0433">Leucine-rich repeat</keyword>